<feature type="transmembrane region" description="Helical" evidence="7">
    <location>
        <begin position="116"/>
        <end position="135"/>
    </location>
</feature>
<feature type="transmembrane region" description="Helical" evidence="7">
    <location>
        <begin position="278"/>
        <end position="297"/>
    </location>
</feature>
<organism evidence="8 9">
    <name type="scientific">Geodia barretti</name>
    <name type="common">Barrett's horny sponge</name>
    <dbReference type="NCBI Taxonomy" id="519541"/>
    <lineage>
        <taxon>Eukaryota</taxon>
        <taxon>Metazoa</taxon>
        <taxon>Porifera</taxon>
        <taxon>Demospongiae</taxon>
        <taxon>Heteroscleromorpha</taxon>
        <taxon>Tetractinellida</taxon>
        <taxon>Astrophorina</taxon>
        <taxon>Geodiidae</taxon>
        <taxon>Geodia</taxon>
    </lineage>
</organism>
<comment type="subcellular location">
    <subcellularLocation>
        <location evidence="1">Cell membrane</location>
        <topology evidence="1">Multi-pass membrane protein</topology>
    </subcellularLocation>
</comment>
<dbReference type="InterPro" id="IPR022791">
    <property type="entry name" value="L-PG_synthase/AglD"/>
</dbReference>
<evidence type="ECO:0000256" key="4">
    <source>
        <dbReference type="ARBA" id="ARBA00022989"/>
    </source>
</evidence>
<evidence type="ECO:0000256" key="3">
    <source>
        <dbReference type="ARBA" id="ARBA00022692"/>
    </source>
</evidence>
<sequence>MVSVVALGLLVLLVDRRELAEALLTANYWYLAPAIALYFLGQWFRALRWQYLLAPITRVSAGRLYPVIIIGYMANNVLPARLGELVRAVYLSQREKEVSVPASIATLSVERLYDGLTLLAMGAVAAPILLAAGLFSEASLAYQSTAVILMVGVIGSFVVALLALTALATSRRAVDWLIAATAILPARFRSMAVEVAHGFVEGLATLNSPRKHAILFLGSLPVWLAEAGVYLIVAYSFNLDAWFGSFWLLAAAILLVTVTSNLVTAVPASIGGIGPFEVVAQQTLVALGIGAAAAAAYTVAVHLIALWLPVNIAGLALLFWHNLSLRRLTALPETGTESTSDAGAASIAGQPRAGQPRRGAAQDD</sequence>
<dbReference type="PANTHER" id="PTHR39087:SF2">
    <property type="entry name" value="UPF0104 MEMBRANE PROTEIN MJ1595"/>
    <property type="match status" value="1"/>
</dbReference>
<evidence type="ECO:0000313" key="9">
    <source>
        <dbReference type="Proteomes" id="UP001174909"/>
    </source>
</evidence>
<feature type="transmembrane region" description="Helical" evidence="7">
    <location>
        <begin position="147"/>
        <end position="168"/>
    </location>
</feature>
<keyword evidence="3 7" id="KW-0812">Transmembrane</keyword>
<name>A0AA35RUS4_GEOBA</name>
<dbReference type="GO" id="GO:0005886">
    <property type="term" value="C:plasma membrane"/>
    <property type="evidence" value="ECO:0007669"/>
    <property type="project" value="UniProtKB-SubCell"/>
</dbReference>
<evidence type="ECO:0000256" key="1">
    <source>
        <dbReference type="ARBA" id="ARBA00004651"/>
    </source>
</evidence>
<evidence type="ECO:0000256" key="2">
    <source>
        <dbReference type="ARBA" id="ARBA00022475"/>
    </source>
</evidence>
<evidence type="ECO:0000256" key="7">
    <source>
        <dbReference type="SAM" id="Phobius"/>
    </source>
</evidence>
<keyword evidence="9" id="KW-1185">Reference proteome</keyword>
<accession>A0AA35RUS4</accession>
<gene>
    <name evidence="8" type="ORF">GBAR_LOCUS10948</name>
</gene>
<evidence type="ECO:0008006" key="10">
    <source>
        <dbReference type="Google" id="ProtNLM"/>
    </source>
</evidence>
<dbReference type="PANTHER" id="PTHR39087">
    <property type="entry name" value="UPF0104 MEMBRANE PROTEIN MJ1595"/>
    <property type="match status" value="1"/>
</dbReference>
<protein>
    <recommendedName>
        <fullName evidence="10">Flippase-like domain-containing protein</fullName>
    </recommendedName>
</protein>
<evidence type="ECO:0000256" key="6">
    <source>
        <dbReference type="SAM" id="MobiDB-lite"/>
    </source>
</evidence>
<feature type="transmembrane region" description="Helical" evidence="7">
    <location>
        <begin position="213"/>
        <end position="235"/>
    </location>
</feature>
<reference evidence="8" key="1">
    <citation type="submission" date="2023-03" db="EMBL/GenBank/DDBJ databases">
        <authorList>
            <person name="Steffen K."/>
            <person name="Cardenas P."/>
        </authorList>
    </citation>
    <scope>NUCLEOTIDE SEQUENCE</scope>
</reference>
<evidence type="ECO:0000256" key="5">
    <source>
        <dbReference type="ARBA" id="ARBA00023136"/>
    </source>
</evidence>
<proteinExistence type="predicted"/>
<dbReference type="Pfam" id="PF03706">
    <property type="entry name" value="LPG_synthase_TM"/>
    <property type="match status" value="1"/>
</dbReference>
<comment type="caution">
    <text evidence="8">The sequence shown here is derived from an EMBL/GenBank/DDBJ whole genome shotgun (WGS) entry which is preliminary data.</text>
</comment>
<feature type="transmembrane region" description="Helical" evidence="7">
    <location>
        <begin position="241"/>
        <end position="266"/>
    </location>
</feature>
<evidence type="ECO:0000313" key="8">
    <source>
        <dbReference type="EMBL" id="CAI8018120.1"/>
    </source>
</evidence>
<keyword evidence="2" id="KW-1003">Cell membrane</keyword>
<keyword evidence="5 7" id="KW-0472">Membrane</keyword>
<feature type="region of interest" description="Disordered" evidence="6">
    <location>
        <begin position="334"/>
        <end position="364"/>
    </location>
</feature>
<dbReference type="AlphaFoldDB" id="A0AA35RUS4"/>
<feature type="transmembrane region" description="Helical" evidence="7">
    <location>
        <begin position="26"/>
        <end position="44"/>
    </location>
</feature>
<dbReference type="EMBL" id="CASHTH010001687">
    <property type="protein sequence ID" value="CAI8018120.1"/>
    <property type="molecule type" value="Genomic_DNA"/>
</dbReference>
<dbReference type="NCBIfam" id="TIGR00374">
    <property type="entry name" value="flippase-like domain"/>
    <property type="match status" value="1"/>
</dbReference>
<feature type="transmembrane region" description="Helical" evidence="7">
    <location>
        <begin position="303"/>
        <end position="320"/>
    </location>
</feature>
<dbReference type="Proteomes" id="UP001174909">
    <property type="component" value="Unassembled WGS sequence"/>
</dbReference>
<keyword evidence="4 7" id="KW-1133">Transmembrane helix</keyword>